<reference evidence="2 3" key="1">
    <citation type="journal article" date="2013" name="Nat. Genet.">
        <title>The high-quality draft genome of peach (Prunus persica) identifies unique patterns of genetic diversity, domestication and genome evolution.</title>
        <authorList>
            <consortium name="International Peach Genome Initiative"/>
            <person name="Verde I."/>
            <person name="Abbott A.G."/>
            <person name="Scalabrin S."/>
            <person name="Jung S."/>
            <person name="Shu S."/>
            <person name="Marroni F."/>
            <person name="Zhebentyayeva T."/>
            <person name="Dettori M.T."/>
            <person name="Grimwood J."/>
            <person name="Cattonaro F."/>
            <person name="Zuccolo A."/>
            <person name="Rossini L."/>
            <person name="Jenkins J."/>
            <person name="Vendramin E."/>
            <person name="Meisel L.A."/>
            <person name="Decroocq V."/>
            <person name="Sosinski B."/>
            <person name="Prochnik S."/>
            <person name="Mitros T."/>
            <person name="Policriti A."/>
            <person name="Cipriani G."/>
            <person name="Dondini L."/>
            <person name="Ficklin S."/>
            <person name="Goodstein D.M."/>
            <person name="Xuan P."/>
            <person name="Del Fabbro C."/>
            <person name="Aramini V."/>
            <person name="Copetti D."/>
            <person name="Gonzalez S."/>
            <person name="Horner D.S."/>
            <person name="Falchi R."/>
            <person name="Lucas S."/>
            <person name="Mica E."/>
            <person name="Maldonado J."/>
            <person name="Lazzari B."/>
            <person name="Bielenberg D."/>
            <person name="Pirona R."/>
            <person name="Miculan M."/>
            <person name="Barakat A."/>
            <person name="Testolin R."/>
            <person name="Stella A."/>
            <person name="Tartarini S."/>
            <person name="Tonutti P."/>
            <person name="Arus P."/>
            <person name="Orellana A."/>
            <person name="Wells C."/>
            <person name="Main D."/>
            <person name="Vizzotto G."/>
            <person name="Silva H."/>
            <person name="Salamini F."/>
            <person name="Schmutz J."/>
            <person name="Morgante M."/>
            <person name="Rokhsar D.S."/>
        </authorList>
    </citation>
    <scope>NUCLEOTIDE SEQUENCE [LARGE SCALE GENOMIC DNA]</scope>
    <source>
        <strain evidence="3">cv. Nemared</strain>
    </source>
</reference>
<keyword evidence="1" id="KW-1133">Transmembrane helix</keyword>
<protein>
    <submittedName>
        <fullName evidence="2">Uncharacterized protein</fullName>
    </submittedName>
</protein>
<sequence length="65" mass="7512">MWDARGVVVFFGQMDVELAGMFLLLDLPIRFGGPRIKHRNIYCIHLWSPLTCTYKSTFICFSGEL</sequence>
<accession>A0A251Q429</accession>
<keyword evidence="3" id="KW-1185">Reference proteome</keyword>
<dbReference type="EMBL" id="CM007653">
    <property type="protein sequence ID" value="ONI18553.1"/>
    <property type="molecule type" value="Genomic_DNA"/>
</dbReference>
<organism evidence="2 3">
    <name type="scientific">Prunus persica</name>
    <name type="common">Peach</name>
    <name type="synonym">Amygdalus persica</name>
    <dbReference type="NCBI Taxonomy" id="3760"/>
    <lineage>
        <taxon>Eukaryota</taxon>
        <taxon>Viridiplantae</taxon>
        <taxon>Streptophyta</taxon>
        <taxon>Embryophyta</taxon>
        <taxon>Tracheophyta</taxon>
        <taxon>Spermatophyta</taxon>
        <taxon>Magnoliopsida</taxon>
        <taxon>eudicotyledons</taxon>
        <taxon>Gunneridae</taxon>
        <taxon>Pentapetalae</taxon>
        <taxon>rosids</taxon>
        <taxon>fabids</taxon>
        <taxon>Rosales</taxon>
        <taxon>Rosaceae</taxon>
        <taxon>Amygdaloideae</taxon>
        <taxon>Amygdaleae</taxon>
        <taxon>Prunus</taxon>
    </lineage>
</organism>
<feature type="transmembrane region" description="Helical" evidence="1">
    <location>
        <begin position="6"/>
        <end position="29"/>
    </location>
</feature>
<proteinExistence type="predicted"/>
<dbReference type="AlphaFoldDB" id="A0A251Q429"/>
<keyword evidence="1" id="KW-0472">Membrane</keyword>
<evidence type="ECO:0000313" key="2">
    <source>
        <dbReference type="EMBL" id="ONI18553.1"/>
    </source>
</evidence>
<dbReference type="Proteomes" id="UP000006882">
    <property type="component" value="Chromosome G3"/>
</dbReference>
<dbReference type="Gramene" id="ONI18553">
    <property type="protein sequence ID" value="ONI18553"/>
    <property type="gene ID" value="PRUPE_3G222900"/>
</dbReference>
<evidence type="ECO:0000313" key="3">
    <source>
        <dbReference type="Proteomes" id="UP000006882"/>
    </source>
</evidence>
<keyword evidence="1" id="KW-0812">Transmembrane</keyword>
<evidence type="ECO:0000256" key="1">
    <source>
        <dbReference type="SAM" id="Phobius"/>
    </source>
</evidence>
<gene>
    <name evidence="2" type="ORF">PRUPE_3G222900</name>
</gene>
<name>A0A251Q429_PRUPE</name>